<evidence type="ECO:0000256" key="3">
    <source>
        <dbReference type="ARBA" id="ARBA00022806"/>
    </source>
</evidence>
<dbReference type="InterPro" id="IPR000629">
    <property type="entry name" value="RNA-helicase_DEAD-box_CS"/>
</dbReference>
<comment type="similarity">
    <text evidence="6">Belongs to the DEAD box helicase family.</text>
</comment>
<keyword evidence="2 6" id="KW-0378">Hydrolase</keyword>
<accession>A0A1R1PV22</accession>
<evidence type="ECO:0000256" key="7">
    <source>
        <dbReference type="RuleBase" id="RU365068"/>
    </source>
</evidence>
<dbReference type="GO" id="GO:0003724">
    <property type="term" value="F:RNA helicase activity"/>
    <property type="evidence" value="ECO:0007669"/>
    <property type="project" value="UniProtKB-EC"/>
</dbReference>
<dbReference type="PROSITE" id="PS00039">
    <property type="entry name" value="DEAD_ATP_HELICASE"/>
    <property type="match status" value="1"/>
</dbReference>
<dbReference type="GO" id="GO:0005524">
    <property type="term" value="F:ATP binding"/>
    <property type="evidence" value="ECO:0007669"/>
    <property type="project" value="UniProtKB-UniRule"/>
</dbReference>
<keyword evidence="1 6" id="KW-0547">Nucleotide-binding</keyword>
<comment type="catalytic activity">
    <reaction evidence="7">
        <text>ATP + H2O = ADP + phosphate + H(+)</text>
        <dbReference type="Rhea" id="RHEA:13065"/>
        <dbReference type="ChEBI" id="CHEBI:15377"/>
        <dbReference type="ChEBI" id="CHEBI:15378"/>
        <dbReference type="ChEBI" id="CHEBI:30616"/>
        <dbReference type="ChEBI" id="CHEBI:43474"/>
        <dbReference type="ChEBI" id="CHEBI:456216"/>
        <dbReference type="EC" id="3.6.4.13"/>
    </reaction>
</comment>
<keyword evidence="3 6" id="KW-0347">Helicase</keyword>
<proteinExistence type="inferred from homology"/>
<dbReference type="InterPro" id="IPR011545">
    <property type="entry name" value="DEAD/DEAH_box_helicase_dom"/>
</dbReference>
<dbReference type="GO" id="GO:0016787">
    <property type="term" value="F:hydrolase activity"/>
    <property type="evidence" value="ECO:0007669"/>
    <property type="project" value="UniProtKB-KW"/>
</dbReference>
<dbReference type="EC" id="3.6.4.13" evidence="7"/>
<name>A0A1R1PV22_ZANCU</name>
<dbReference type="PROSITE" id="PS51194">
    <property type="entry name" value="HELICASE_CTER"/>
    <property type="match status" value="1"/>
</dbReference>
<dbReference type="GO" id="GO:0003723">
    <property type="term" value="F:RNA binding"/>
    <property type="evidence" value="ECO:0007669"/>
    <property type="project" value="UniProtKB-UniRule"/>
</dbReference>
<evidence type="ECO:0000313" key="11">
    <source>
        <dbReference type="EMBL" id="OMH84783.1"/>
    </source>
</evidence>
<keyword evidence="4 6" id="KW-0067">ATP-binding</keyword>
<comment type="caution">
    <text evidence="11">The sequence shown here is derived from an EMBL/GenBank/DDBJ whole genome shotgun (WGS) entry which is preliminary data.</text>
</comment>
<evidence type="ECO:0000313" key="12">
    <source>
        <dbReference type="Proteomes" id="UP000188320"/>
    </source>
</evidence>
<feature type="domain" description="Helicase C-terminal" evidence="10">
    <location>
        <begin position="223"/>
        <end position="393"/>
    </location>
</feature>
<evidence type="ECO:0000256" key="1">
    <source>
        <dbReference type="ARBA" id="ARBA00022741"/>
    </source>
</evidence>
<sequence>MSIQKQTRLLDSSNLGIVVATPGRLWELLQLNDKYVEMLSKITTLVIDEADRMLEAGHFKELANVLKAVIVNNKNNGAGGDKAEPRKRKLQKLLFSATLDSFANAKLSESNKNKNKNNKSNGNSLELQVMKMLQFDNTKTFTIINTTHSANNLSSEQLDSTQKDSGTKNPKIKEFRINCMEKDKEAYLYMFLSSVMSRGQNYDFGANININTVTSTSTSIDGDTNENGDKIEKQKKRKPTKTLVFVNSISSVRRLVPILSLLNIKAYPLHAQMQQRQRLKNLDRFRTNNVKSNNNNSEGEDEGEDVVLVASDVAARGLDVIEIDNVVHYHVPKHADLYIHRSGRTGRSHNSDTVGRVVIFVTPQEQSNYKKLCTTLGMTNNKESTGIEIPKYSSSTFSFNLVDKYKEIVNVAMEIDKVQHARTKQTFEANWYHQNANQMDIELDPQFVGHNAGNFNDDDDDDDSCLVFSSNGKATKKSKNNNNNNNNNKDKNKNKNKNKNTSGSGSGFDPQTDAKLQNLKSKLSLLLSKPILPPGFLSKYITSGRSVL</sequence>
<dbReference type="InterPro" id="IPR001650">
    <property type="entry name" value="Helicase_C-like"/>
</dbReference>
<dbReference type="EMBL" id="LSSK01000149">
    <property type="protein sequence ID" value="OMH84783.1"/>
    <property type="molecule type" value="Genomic_DNA"/>
</dbReference>
<keyword evidence="5 7" id="KW-0694">RNA-binding</keyword>
<reference evidence="12" key="1">
    <citation type="submission" date="2017-01" db="EMBL/GenBank/DDBJ databases">
        <authorList>
            <person name="Wang Y."/>
            <person name="White M."/>
            <person name="Kvist S."/>
            <person name="Moncalvo J.-M."/>
        </authorList>
    </citation>
    <scope>NUCLEOTIDE SEQUENCE [LARGE SCALE GENOMIC DNA]</scope>
    <source>
        <strain evidence="12">COL-18-3</strain>
    </source>
</reference>
<dbReference type="PROSITE" id="PS51192">
    <property type="entry name" value="HELICASE_ATP_BIND_1"/>
    <property type="match status" value="1"/>
</dbReference>
<feature type="domain" description="Helicase ATP-binding" evidence="9">
    <location>
        <begin position="1"/>
        <end position="117"/>
    </location>
</feature>
<organism evidence="11 12">
    <name type="scientific">Zancudomyces culisetae</name>
    <name type="common">Gut fungus</name>
    <name type="synonym">Smittium culisetae</name>
    <dbReference type="NCBI Taxonomy" id="1213189"/>
    <lineage>
        <taxon>Eukaryota</taxon>
        <taxon>Fungi</taxon>
        <taxon>Fungi incertae sedis</taxon>
        <taxon>Zoopagomycota</taxon>
        <taxon>Kickxellomycotina</taxon>
        <taxon>Harpellomycetes</taxon>
        <taxon>Harpellales</taxon>
        <taxon>Legeriomycetaceae</taxon>
        <taxon>Zancudomyces</taxon>
    </lineage>
</organism>
<evidence type="ECO:0000256" key="6">
    <source>
        <dbReference type="RuleBase" id="RU000492"/>
    </source>
</evidence>
<dbReference type="CDD" id="cd18787">
    <property type="entry name" value="SF2_C_DEAD"/>
    <property type="match status" value="1"/>
</dbReference>
<evidence type="ECO:0000259" key="9">
    <source>
        <dbReference type="PROSITE" id="PS51192"/>
    </source>
</evidence>
<evidence type="ECO:0000256" key="4">
    <source>
        <dbReference type="ARBA" id="ARBA00022840"/>
    </source>
</evidence>
<dbReference type="Pfam" id="PF00270">
    <property type="entry name" value="DEAD"/>
    <property type="match status" value="1"/>
</dbReference>
<feature type="region of interest" description="Disordered" evidence="8">
    <location>
        <begin position="466"/>
        <end position="513"/>
    </location>
</feature>
<evidence type="ECO:0000256" key="8">
    <source>
        <dbReference type="SAM" id="MobiDB-lite"/>
    </source>
</evidence>
<dbReference type="InterPro" id="IPR027417">
    <property type="entry name" value="P-loop_NTPase"/>
</dbReference>
<dbReference type="PANTHER" id="PTHR24031">
    <property type="entry name" value="RNA HELICASE"/>
    <property type="match status" value="1"/>
</dbReference>
<keyword evidence="12" id="KW-1185">Reference proteome</keyword>
<dbReference type="OrthoDB" id="4310724at2759"/>
<gene>
    <name evidence="11" type="ORF">AX774_g1690</name>
</gene>
<comment type="domain">
    <text evidence="7">The Q motif is unique to and characteristic of the DEAD box family of RNA helicases and controls ATP binding and hydrolysis.</text>
</comment>
<dbReference type="SMART" id="SM00490">
    <property type="entry name" value="HELICc"/>
    <property type="match status" value="1"/>
</dbReference>
<protein>
    <recommendedName>
        <fullName evidence="7">ATP-dependent RNA helicase</fullName>
        <ecNumber evidence="7">3.6.4.13</ecNumber>
    </recommendedName>
</protein>
<dbReference type="SUPFAM" id="SSF52540">
    <property type="entry name" value="P-loop containing nucleoside triphosphate hydrolases"/>
    <property type="match status" value="1"/>
</dbReference>
<dbReference type="Gene3D" id="3.40.50.300">
    <property type="entry name" value="P-loop containing nucleotide triphosphate hydrolases"/>
    <property type="match status" value="2"/>
</dbReference>
<dbReference type="AlphaFoldDB" id="A0A1R1PV22"/>
<dbReference type="Pfam" id="PF00271">
    <property type="entry name" value="Helicase_C"/>
    <property type="match status" value="1"/>
</dbReference>
<evidence type="ECO:0000256" key="5">
    <source>
        <dbReference type="ARBA" id="ARBA00022884"/>
    </source>
</evidence>
<dbReference type="Proteomes" id="UP000188320">
    <property type="component" value="Unassembled WGS sequence"/>
</dbReference>
<evidence type="ECO:0000259" key="10">
    <source>
        <dbReference type="PROSITE" id="PS51194"/>
    </source>
</evidence>
<dbReference type="InterPro" id="IPR014001">
    <property type="entry name" value="Helicase_ATP-bd"/>
</dbReference>
<comment type="function">
    <text evidence="7">RNA helicase.</text>
</comment>
<evidence type="ECO:0000256" key="2">
    <source>
        <dbReference type="ARBA" id="ARBA00022801"/>
    </source>
</evidence>